<dbReference type="AlphaFoldDB" id="A0AAU9M9T2"/>
<proteinExistence type="predicted"/>
<dbReference type="Proteomes" id="UP001157418">
    <property type="component" value="Unassembled WGS sequence"/>
</dbReference>
<gene>
    <name evidence="1" type="ORF">LVIROSA_LOCUS10752</name>
</gene>
<dbReference type="PANTHER" id="PTHR32002">
    <property type="entry name" value="PROTEIN NLP8"/>
    <property type="match status" value="1"/>
</dbReference>
<sequence length="136" mass="15656">MDEHTTSSLDLDTPNLSSSTLLDFSPSYFSSTEKFMRCFDPIVSLEETDMNPHPLDDYQEFFDNRLIQAFENLYQGCTVFTDLLVQLWLPVITHGELVLTTVNKSFIINSSANTNLLNYREVSKNYQFAADYDSTR</sequence>
<accession>A0AAU9M9T2</accession>
<dbReference type="EMBL" id="CAKMRJ010001112">
    <property type="protein sequence ID" value="CAH1423477.1"/>
    <property type="molecule type" value="Genomic_DNA"/>
</dbReference>
<evidence type="ECO:0000313" key="2">
    <source>
        <dbReference type="Proteomes" id="UP001157418"/>
    </source>
</evidence>
<reference evidence="1 2" key="1">
    <citation type="submission" date="2022-01" db="EMBL/GenBank/DDBJ databases">
        <authorList>
            <person name="Xiong W."/>
            <person name="Schranz E."/>
        </authorList>
    </citation>
    <scope>NUCLEOTIDE SEQUENCE [LARGE SCALE GENOMIC DNA]</scope>
</reference>
<comment type="caution">
    <text evidence="1">The sequence shown here is derived from an EMBL/GenBank/DDBJ whole genome shotgun (WGS) entry which is preliminary data.</text>
</comment>
<evidence type="ECO:0000313" key="1">
    <source>
        <dbReference type="EMBL" id="CAH1423477.1"/>
    </source>
</evidence>
<protein>
    <submittedName>
        <fullName evidence="1">Uncharacterized protein</fullName>
    </submittedName>
</protein>
<dbReference type="InterPro" id="IPR045012">
    <property type="entry name" value="NLP"/>
</dbReference>
<name>A0AAU9M9T2_9ASTR</name>
<dbReference type="GO" id="GO:0003700">
    <property type="term" value="F:DNA-binding transcription factor activity"/>
    <property type="evidence" value="ECO:0007669"/>
    <property type="project" value="InterPro"/>
</dbReference>
<keyword evidence="2" id="KW-1185">Reference proteome</keyword>
<dbReference type="PANTHER" id="PTHR32002:SF56">
    <property type="entry name" value="PB1 DOMAIN, RWP-RK DOMAIN PROTEIN-RELATED"/>
    <property type="match status" value="1"/>
</dbReference>
<organism evidence="1 2">
    <name type="scientific">Lactuca virosa</name>
    <dbReference type="NCBI Taxonomy" id="75947"/>
    <lineage>
        <taxon>Eukaryota</taxon>
        <taxon>Viridiplantae</taxon>
        <taxon>Streptophyta</taxon>
        <taxon>Embryophyta</taxon>
        <taxon>Tracheophyta</taxon>
        <taxon>Spermatophyta</taxon>
        <taxon>Magnoliopsida</taxon>
        <taxon>eudicotyledons</taxon>
        <taxon>Gunneridae</taxon>
        <taxon>Pentapetalae</taxon>
        <taxon>asterids</taxon>
        <taxon>campanulids</taxon>
        <taxon>Asterales</taxon>
        <taxon>Asteraceae</taxon>
        <taxon>Cichorioideae</taxon>
        <taxon>Cichorieae</taxon>
        <taxon>Lactucinae</taxon>
        <taxon>Lactuca</taxon>
    </lineage>
</organism>